<dbReference type="GeneID" id="17307453"/>
<dbReference type="InterPro" id="IPR041476">
    <property type="entry name" value="TRAF3IP1_C"/>
</dbReference>
<evidence type="ECO:0000256" key="5">
    <source>
        <dbReference type="ARBA" id="ARBA00023054"/>
    </source>
</evidence>
<dbReference type="Pfam" id="PF10243">
    <property type="entry name" value="MIP-T3"/>
    <property type="match status" value="1"/>
</dbReference>
<evidence type="ECO:0000256" key="7">
    <source>
        <dbReference type="ARBA" id="ARBA00023273"/>
    </source>
</evidence>
<dbReference type="AlphaFoldDB" id="L1JRV3"/>
<evidence type="ECO:0000313" key="16">
    <source>
        <dbReference type="Proteomes" id="UP000011087"/>
    </source>
</evidence>
<reference evidence="16" key="2">
    <citation type="submission" date="2012-11" db="EMBL/GenBank/DDBJ databases">
        <authorList>
            <person name="Kuo A."/>
            <person name="Curtis B.A."/>
            <person name="Tanifuji G."/>
            <person name="Burki F."/>
            <person name="Gruber A."/>
            <person name="Irimia M."/>
            <person name="Maruyama S."/>
            <person name="Arias M.C."/>
            <person name="Ball S.G."/>
            <person name="Gile G.H."/>
            <person name="Hirakawa Y."/>
            <person name="Hopkins J.F."/>
            <person name="Rensing S.A."/>
            <person name="Schmutz J."/>
            <person name="Symeonidi A."/>
            <person name="Elias M."/>
            <person name="Eveleigh R.J."/>
            <person name="Herman E.K."/>
            <person name="Klute M.J."/>
            <person name="Nakayama T."/>
            <person name="Obornik M."/>
            <person name="Reyes-Prieto A."/>
            <person name="Armbrust E.V."/>
            <person name="Aves S.J."/>
            <person name="Beiko R.G."/>
            <person name="Coutinho P."/>
            <person name="Dacks J.B."/>
            <person name="Durnford D.G."/>
            <person name="Fast N.M."/>
            <person name="Green B.R."/>
            <person name="Grisdale C."/>
            <person name="Hempe F."/>
            <person name="Henrissat B."/>
            <person name="Hoppner M.P."/>
            <person name="Ishida K.-I."/>
            <person name="Kim E."/>
            <person name="Koreny L."/>
            <person name="Kroth P.G."/>
            <person name="Liu Y."/>
            <person name="Malik S.-B."/>
            <person name="Maier U.G."/>
            <person name="McRose D."/>
            <person name="Mock T."/>
            <person name="Neilson J.A."/>
            <person name="Onodera N.T."/>
            <person name="Poole A.M."/>
            <person name="Pritham E.J."/>
            <person name="Richards T.A."/>
            <person name="Rocap G."/>
            <person name="Roy S.W."/>
            <person name="Sarai C."/>
            <person name="Schaack S."/>
            <person name="Shirato S."/>
            <person name="Slamovits C.H."/>
            <person name="Spencer D.F."/>
            <person name="Suzuki S."/>
            <person name="Worden A.Z."/>
            <person name="Zauner S."/>
            <person name="Barry K."/>
            <person name="Bell C."/>
            <person name="Bharti A.K."/>
            <person name="Crow J.A."/>
            <person name="Grimwood J."/>
            <person name="Kramer R."/>
            <person name="Lindquist E."/>
            <person name="Lucas S."/>
            <person name="Salamov A."/>
            <person name="McFadden G.I."/>
            <person name="Lane C.E."/>
            <person name="Keeling P.J."/>
            <person name="Gray M.W."/>
            <person name="Grigoriev I.V."/>
            <person name="Archibald J.M."/>
        </authorList>
    </citation>
    <scope>NUCLEOTIDE SEQUENCE</scope>
    <source>
        <strain evidence="16">CCMP2712</strain>
    </source>
</reference>
<comment type="similarity">
    <text evidence="8">Belongs to the TRAF3IP1 family.</text>
</comment>
<feature type="coiled-coil region" evidence="10">
    <location>
        <begin position="333"/>
        <end position="434"/>
    </location>
</feature>
<keyword evidence="3" id="KW-0963">Cytoplasm</keyword>
<dbReference type="GO" id="GO:0030992">
    <property type="term" value="C:intraciliary transport particle B"/>
    <property type="evidence" value="ECO:0007669"/>
    <property type="project" value="TreeGrafter"/>
</dbReference>
<keyword evidence="7" id="KW-0966">Cell projection</keyword>
<feature type="compositionally biased region" description="Basic and acidic residues" evidence="11">
    <location>
        <begin position="144"/>
        <end position="155"/>
    </location>
</feature>
<evidence type="ECO:0000313" key="14">
    <source>
        <dbReference type="EMBL" id="EKX50798.1"/>
    </source>
</evidence>
<gene>
    <name evidence="14" type="ORF">GUITHDRAFT_151076</name>
</gene>
<dbReference type="RefSeq" id="XP_005837778.1">
    <property type="nucleotide sequence ID" value="XM_005837721.1"/>
</dbReference>
<keyword evidence="5 10" id="KW-0175">Coiled coil</keyword>
<dbReference type="GO" id="GO:0048513">
    <property type="term" value="P:animal organ development"/>
    <property type="evidence" value="ECO:0007669"/>
    <property type="project" value="UniProtKB-ARBA"/>
</dbReference>
<feature type="compositionally biased region" description="Basic and acidic residues" evidence="11">
    <location>
        <begin position="223"/>
        <end position="232"/>
    </location>
</feature>
<dbReference type="HOGENOM" id="CLU_023216_2_0_1"/>
<evidence type="ECO:0000256" key="4">
    <source>
        <dbReference type="ARBA" id="ARBA00022794"/>
    </source>
</evidence>
<dbReference type="Proteomes" id="UP000011087">
    <property type="component" value="Unassembled WGS sequence"/>
</dbReference>
<evidence type="ECO:0000256" key="9">
    <source>
        <dbReference type="ARBA" id="ARBA00070492"/>
    </source>
</evidence>
<accession>L1JRV3</accession>
<evidence type="ECO:0000256" key="1">
    <source>
        <dbReference type="ARBA" id="ARBA00004120"/>
    </source>
</evidence>
<feature type="domain" description="TRAF3-interacting protein 1 C-terminal" evidence="13">
    <location>
        <begin position="300"/>
        <end position="449"/>
    </location>
</feature>
<organism evidence="14">
    <name type="scientific">Guillardia theta (strain CCMP2712)</name>
    <name type="common">Cryptophyte</name>
    <dbReference type="NCBI Taxonomy" id="905079"/>
    <lineage>
        <taxon>Eukaryota</taxon>
        <taxon>Cryptophyceae</taxon>
        <taxon>Pyrenomonadales</taxon>
        <taxon>Geminigeraceae</taxon>
        <taxon>Guillardia</taxon>
    </lineage>
</organism>
<evidence type="ECO:0000256" key="11">
    <source>
        <dbReference type="SAM" id="MobiDB-lite"/>
    </source>
</evidence>
<comment type="subcellular location">
    <subcellularLocation>
        <location evidence="2">Cytoplasm</location>
        <location evidence="2">Cytoskeleton</location>
        <location evidence="2">Cilium axoneme</location>
    </subcellularLocation>
    <subcellularLocation>
        <location evidence="1">Cytoplasm</location>
        <location evidence="1">Cytoskeleton</location>
        <location evidence="1">Cilium basal body</location>
    </subcellularLocation>
</comment>
<keyword evidence="16" id="KW-1185">Reference proteome</keyword>
<dbReference type="STRING" id="905079.L1JRV3"/>
<dbReference type="GO" id="GO:0048731">
    <property type="term" value="P:system development"/>
    <property type="evidence" value="ECO:0007669"/>
    <property type="project" value="UniProtKB-ARBA"/>
</dbReference>
<evidence type="ECO:0000259" key="13">
    <source>
        <dbReference type="Pfam" id="PF17749"/>
    </source>
</evidence>
<dbReference type="InterPro" id="IPR042576">
    <property type="entry name" value="TRAF3IP1_N_sf"/>
</dbReference>
<evidence type="ECO:0000256" key="10">
    <source>
        <dbReference type="SAM" id="Coils"/>
    </source>
</evidence>
<protein>
    <recommendedName>
        <fullName evidence="9">TRAF3-interacting protein 1</fullName>
    </recommendedName>
</protein>
<dbReference type="KEGG" id="gtt:GUITHDRAFT_151076"/>
<dbReference type="GO" id="GO:0042073">
    <property type="term" value="P:intraciliary transport"/>
    <property type="evidence" value="ECO:0007669"/>
    <property type="project" value="TreeGrafter"/>
</dbReference>
<dbReference type="InterPro" id="IPR040468">
    <property type="entry name" value="TRAF3IP1_N"/>
</dbReference>
<keyword evidence="4" id="KW-0970">Cilium biogenesis/degradation</keyword>
<dbReference type="PANTHER" id="PTHR31363:SF0">
    <property type="entry name" value="TRAF3-INTERACTING PROTEIN 1"/>
    <property type="match status" value="1"/>
</dbReference>
<dbReference type="EMBL" id="JH992977">
    <property type="protein sequence ID" value="EKX50798.1"/>
    <property type="molecule type" value="Genomic_DNA"/>
</dbReference>
<reference evidence="15" key="3">
    <citation type="submission" date="2016-03" db="UniProtKB">
        <authorList>
            <consortium name="EnsemblProtists"/>
        </authorList>
    </citation>
    <scope>IDENTIFICATION</scope>
</reference>
<evidence type="ECO:0000259" key="12">
    <source>
        <dbReference type="Pfam" id="PF10243"/>
    </source>
</evidence>
<dbReference type="InterPro" id="IPR018799">
    <property type="entry name" value="TRAF3IP1"/>
</dbReference>
<sequence length="454" mass="49680">MELDAAVAETQKTLGAIIQKPKLTENLLKKPPFRFLHDIVTEVKRVTGFPSSDVLTDFDLDSGNFKDKESKVAWLNKVIGAVSDAVGPVTVRPLKIVAGLEPENTNALLQALAVAASGGGGKPAAEEKKAPPPQEKPPPPSEAPKQERPKQKPVEEPPAPSADEHSAPASDEQQQRKPRSRKAQEASEPELATSTRPSKAKEAKEPEPAPAAAAPASQDEDLGSSRRLERPRTALRAPPKVQTNVTVKDTRPDSKQQNRQAAKVIAEGDANDDDDDDGFLGSAGGMAPASTASNQLSGKHADEHGMLVRNMLAVEADIAGDSAVKSESVSIAEHEKLNDKKRTQEEMNKLREAIQALCQSTNPLARSMDYLQEDLDNMTKEMEFWMKDKEKQTILLDEEEKKSEVELEKLYSQLQSIEESIQEETLRITDMKAQVMRNDMTIKNMLVSVVRPSR</sequence>
<dbReference type="eggNOG" id="KOG3809">
    <property type="taxonomic scope" value="Eukaryota"/>
</dbReference>
<evidence type="ECO:0000313" key="15">
    <source>
        <dbReference type="EnsemblProtists" id="EKX50798"/>
    </source>
</evidence>
<dbReference type="PaxDb" id="55529-EKX50798"/>
<dbReference type="GO" id="GO:0005930">
    <property type="term" value="C:axoneme"/>
    <property type="evidence" value="ECO:0007669"/>
    <property type="project" value="UniProtKB-SubCell"/>
</dbReference>
<evidence type="ECO:0000256" key="3">
    <source>
        <dbReference type="ARBA" id="ARBA00022490"/>
    </source>
</evidence>
<reference evidence="14 16" key="1">
    <citation type="journal article" date="2012" name="Nature">
        <title>Algal genomes reveal evolutionary mosaicism and the fate of nucleomorphs.</title>
        <authorList>
            <consortium name="DOE Joint Genome Institute"/>
            <person name="Curtis B.A."/>
            <person name="Tanifuji G."/>
            <person name="Burki F."/>
            <person name="Gruber A."/>
            <person name="Irimia M."/>
            <person name="Maruyama S."/>
            <person name="Arias M.C."/>
            <person name="Ball S.G."/>
            <person name="Gile G.H."/>
            <person name="Hirakawa Y."/>
            <person name="Hopkins J.F."/>
            <person name="Kuo A."/>
            <person name="Rensing S.A."/>
            <person name="Schmutz J."/>
            <person name="Symeonidi A."/>
            <person name="Elias M."/>
            <person name="Eveleigh R.J."/>
            <person name="Herman E.K."/>
            <person name="Klute M.J."/>
            <person name="Nakayama T."/>
            <person name="Obornik M."/>
            <person name="Reyes-Prieto A."/>
            <person name="Armbrust E.V."/>
            <person name="Aves S.J."/>
            <person name="Beiko R.G."/>
            <person name="Coutinho P."/>
            <person name="Dacks J.B."/>
            <person name="Durnford D.G."/>
            <person name="Fast N.M."/>
            <person name="Green B.R."/>
            <person name="Grisdale C.J."/>
            <person name="Hempel F."/>
            <person name="Henrissat B."/>
            <person name="Hoppner M.P."/>
            <person name="Ishida K."/>
            <person name="Kim E."/>
            <person name="Koreny L."/>
            <person name="Kroth P.G."/>
            <person name="Liu Y."/>
            <person name="Malik S.B."/>
            <person name="Maier U.G."/>
            <person name="McRose D."/>
            <person name="Mock T."/>
            <person name="Neilson J.A."/>
            <person name="Onodera N.T."/>
            <person name="Poole A.M."/>
            <person name="Pritham E.J."/>
            <person name="Richards T.A."/>
            <person name="Rocap G."/>
            <person name="Roy S.W."/>
            <person name="Sarai C."/>
            <person name="Schaack S."/>
            <person name="Shirato S."/>
            <person name="Slamovits C.H."/>
            <person name="Spencer D.F."/>
            <person name="Suzuki S."/>
            <person name="Worden A.Z."/>
            <person name="Zauner S."/>
            <person name="Barry K."/>
            <person name="Bell C."/>
            <person name="Bharti A.K."/>
            <person name="Crow J.A."/>
            <person name="Grimwood J."/>
            <person name="Kramer R."/>
            <person name="Lindquist E."/>
            <person name="Lucas S."/>
            <person name="Salamov A."/>
            <person name="McFadden G.I."/>
            <person name="Lane C.E."/>
            <person name="Keeling P.J."/>
            <person name="Gray M.W."/>
            <person name="Grigoriev I.V."/>
            <person name="Archibald J.M."/>
        </authorList>
    </citation>
    <scope>NUCLEOTIDE SEQUENCE</scope>
    <source>
        <strain evidence="14 16">CCMP2712</strain>
    </source>
</reference>
<evidence type="ECO:0000256" key="2">
    <source>
        <dbReference type="ARBA" id="ARBA00004430"/>
    </source>
</evidence>
<dbReference type="GO" id="GO:0008017">
    <property type="term" value="F:microtubule binding"/>
    <property type="evidence" value="ECO:0007669"/>
    <property type="project" value="InterPro"/>
</dbReference>
<dbReference type="Pfam" id="PF17749">
    <property type="entry name" value="MIP-T3_C"/>
    <property type="match status" value="1"/>
</dbReference>
<name>L1JRV3_GUITC</name>
<feature type="compositionally biased region" description="Acidic residues" evidence="11">
    <location>
        <begin position="269"/>
        <end position="278"/>
    </location>
</feature>
<dbReference type="Gene3D" id="1.10.418.50">
    <property type="entry name" value="Microtubule-binding protein MIP-T3"/>
    <property type="match status" value="1"/>
</dbReference>
<evidence type="ECO:0000256" key="8">
    <source>
        <dbReference type="ARBA" id="ARBA00043971"/>
    </source>
</evidence>
<dbReference type="PANTHER" id="PTHR31363">
    <property type="entry name" value="TRAF3-INTERACTING PROTEIN 1"/>
    <property type="match status" value="1"/>
</dbReference>
<dbReference type="FunFam" id="1.10.418.50:FF:000001">
    <property type="entry name" value="TRAF3-interacting protein 1 isoform X1"/>
    <property type="match status" value="1"/>
</dbReference>
<dbReference type="OrthoDB" id="6431268at2759"/>
<keyword evidence="6" id="KW-0206">Cytoskeleton</keyword>
<evidence type="ECO:0000256" key="6">
    <source>
        <dbReference type="ARBA" id="ARBA00023212"/>
    </source>
</evidence>
<feature type="compositionally biased region" description="Pro residues" evidence="11">
    <location>
        <begin position="131"/>
        <end position="142"/>
    </location>
</feature>
<dbReference type="GO" id="GO:0060271">
    <property type="term" value="P:cilium assembly"/>
    <property type="evidence" value="ECO:0007669"/>
    <property type="project" value="TreeGrafter"/>
</dbReference>
<feature type="domain" description="TRAF3-interacting protein 1 N-terminal" evidence="12">
    <location>
        <begin position="7"/>
        <end position="116"/>
    </location>
</feature>
<dbReference type="OMA" id="FRFLMDV"/>
<dbReference type="GO" id="GO:0036064">
    <property type="term" value="C:ciliary basal body"/>
    <property type="evidence" value="ECO:0007669"/>
    <property type="project" value="TreeGrafter"/>
</dbReference>
<proteinExistence type="inferred from homology"/>
<feature type="region of interest" description="Disordered" evidence="11">
    <location>
        <begin position="118"/>
        <end position="297"/>
    </location>
</feature>
<dbReference type="EnsemblProtists" id="EKX50798">
    <property type="protein sequence ID" value="EKX50798"/>
    <property type="gene ID" value="GUITHDRAFT_151076"/>
</dbReference>
<dbReference type="GO" id="GO:0070507">
    <property type="term" value="P:regulation of microtubule cytoskeleton organization"/>
    <property type="evidence" value="ECO:0007669"/>
    <property type="project" value="TreeGrafter"/>
</dbReference>